<dbReference type="PANTHER" id="PTHR43311:SF1">
    <property type="entry name" value="GLUTAMYL-Q TRNA(ASP) SYNTHETASE"/>
    <property type="match status" value="1"/>
</dbReference>
<proteinExistence type="inferred from homology"/>
<dbReference type="GO" id="GO:0005524">
    <property type="term" value="F:ATP binding"/>
    <property type="evidence" value="ECO:0007669"/>
    <property type="project" value="UniProtKB-KW"/>
</dbReference>
<dbReference type="SUPFAM" id="SSF52374">
    <property type="entry name" value="Nucleotidylyl transferase"/>
    <property type="match status" value="1"/>
</dbReference>
<dbReference type="EMBL" id="QXDF01000001">
    <property type="protein sequence ID" value="RIA56693.1"/>
    <property type="molecule type" value="Genomic_DNA"/>
</dbReference>
<dbReference type="Pfam" id="PF00749">
    <property type="entry name" value="tRNA-synt_1c"/>
    <property type="match status" value="1"/>
</dbReference>
<keyword evidence="3 7" id="KW-0547">Nucleotide-binding</keyword>
<keyword evidence="2" id="KW-0479">Metal-binding</keyword>
<feature type="domain" description="Glutamyl/glutaminyl-tRNA synthetase class Ib catalytic" evidence="8">
    <location>
        <begin position="11"/>
        <end position="286"/>
    </location>
</feature>
<dbReference type="InterPro" id="IPR020058">
    <property type="entry name" value="Glu/Gln-tRNA-synth_Ib_cat-dom"/>
</dbReference>
<organism evidence="9 10">
    <name type="scientific">Dichotomicrobium thermohalophilum</name>
    <dbReference type="NCBI Taxonomy" id="933063"/>
    <lineage>
        <taxon>Bacteria</taxon>
        <taxon>Pseudomonadati</taxon>
        <taxon>Pseudomonadota</taxon>
        <taxon>Alphaproteobacteria</taxon>
        <taxon>Hyphomicrobiales</taxon>
        <taxon>Hyphomicrobiaceae</taxon>
        <taxon>Dichotomicrobium</taxon>
    </lineage>
</organism>
<keyword evidence="4" id="KW-0862">Zinc</keyword>
<evidence type="ECO:0000256" key="4">
    <source>
        <dbReference type="ARBA" id="ARBA00022833"/>
    </source>
</evidence>
<evidence type="ECO:0000256" key="7">
    <source>
        <dbReference type="RuleBase" id="RU363037"/>
    </source>
</evidence>
<evidence type="ECO:0000313" key="9">
    <source>
        <dbReference type="EMBL" id="RIA56693.1"/>
    </source>
</evidence>
<dbReference type="OrthoDB" id="9807503at2"/>
<dbReference type="InterPro" id="IPR001412">
    <property type="entry name" value="aa-tRNA-synth_I_CS"/>
</dbReference>
<dbReference type="PROSITE" id="PS00178">
    <property type="entry name" value="AA_TRNA_LIGASE_I"/>
    <property type="match status" value="1"/>
</dbReference>
<dbReference type="Proteomes" id="UP000266273">
    <property type="component" value="Unassembled WGS sequence"/>
</dbReference>
<evidence type="ECO:0000259" key="8">
    <source>
        <dbReference type="Pfam" id="PF00749"/>
    </source>
</evidence>
<dbReference type="GO" id="GO:0006424">
    <property type="term" value="P:glutamyl-tRNA aminoacylation"/>
    <property type="evidence" value="ECO:0007669"/>
    <property type="project" value="TreeGrafter"/>
</dbReference>
<dbReference type="NCBIfam" id="NF004315">
    <property type="entry name" value="PRK05710.1-4"/>
    <property type="match status" value="1"/>
</dbReference>
<comment type="similarity">
    <text evidence="7">Belongs to the class-I aminoacyl-tRNA synthetase family.</text>
</comment>
<evidence type="ECO:0000256" key="1">
    <source>
        <dbReference type="ARBA" id="ARBA00022598"/>
    </source>
</evidence>
<dbReference type="GO" id="GO:0005829">
    <property type="term" value="C:cytosol"/>
    <property type="evidence" value="ECO:0007669"/>
    <property type="project" value="TreeGrafter"/>
</dbReference>
<dbReference type="Gene3D" id="3.40.50.620">
    <property type="entry name" value="HUPs"/>
    <property type="match status" value="1"/>
</dbReference>
<gene>
    <name evidence="9" type="ORF">BXY53_1800</name>
</gene>
<keyword evidence="7" id="KW-0648">Protein biosynthesis</keyword>
<evidence type="ECO:0000256" key="6">
    <source>
        <dbReference type="ARBA" id="ARBA00023146"/>
    </source>
</evidence>
<protein>
    <submittedName>
        <fullName evidence="9">Glutamyl-Q tRNA(Asp) synthetase</fullName>
    </submittedName>
</protein>
<evidence type="ECO:0000256" key="5">
    <source>
        <dbReference type="ARBA" id="ARBA00022840"/>
    </source>
</evidence>
<name>A0A397Q6V4_9HYPH</name>
<dbReference type="InterPro" id="IPR000924">
    <property type="entry name" value="Glu/Gln-tRNA-synth"/>
</dbReference>
<evidence type="ECO:0000256" key="3">
    <source>
        <dbReference type="ARBA" id="ARBA00022741"/>
    </source>
</evidence>
<dbReference type="PRINTS" id="PR00987">
    <property type="entry name" value="TRNASYNTHGLU"/>
</dbReference>
<keyword evidence="5 7" id="KW-0067">ATP-binding</keyword>
<reference evidence="9 10" key="1">
    <citation type="submission" date="2018-08" db="EMBL/GenBank/DDBJ databases">
        <title>Genomic Encyclopedia of Archaeal and Bacterial Type Strains, Phase II (KMG-II): from individual species to whole genera.</title>
        <authorList>
            <person name="Goeker M."/>
        </authorList>
    </citation>
    <scope>NUCLEOTIDE SEQUENCE [LARGE SCALE GENOMIC DNA]</scope>
    <source>
        <strain evidence="9 10">DSM 5002</strain>
    </source>
</reference>
<keyword evidence="1 7" id="KW-0436">Ligase</keyword>
<dbReference type="GO" id="GO:0004818">
    <property type="term" value="F:glutamate-tRNA ligase activity"/>
    <property type="evidence" value="ECO:0007669"/>
    <property type="project" value="TreeGrafter"/>
</dbReference>
<sequence>MATTEEARPAIRFAPSPNGRLHLGHAYSALLAHDTARAIGARFLLRIDDIDTARCTPEFEQAIYDDLAWLGLSWETPVRRQSEHFSTYRQAAEELGARGLLYPCFATRKEIAETVARVAKPAFDPDGAPLYPGLYRNANPEKVAQLMAEGRPYALRLDMARARDAVGPAALTYRVFDLHGGARECLARPERWGDAVIVRKDTPTSYHLANVIDDALQGITHVIRGTDLEAATDLHVLLQRLLGLPTPAYHHHRLILDESGRKLSKSAGDLSLAALREHGATPEQIRCMVGLAS</sequence>
<accession>A0A397Q6V4</accession>
<dbReference type="InterPro" id="IPR049940">
    <property type="entry name" value="GluQ/Sye"/>
</dbReference>
<dbReference type="AlphaFoldDB" id="A0A397Q6V4"/>
<evidence type="ECO:0000256" key="2">
    <source>
        <dbReference type="ARBA" id="ARBA00022723"/>
    </source>
</evidence>
<keyword evidence="10" id="KW-1185">Reference proteome</keyword>
<dbReference type="RefSeq" id="WP_119061462.1">
    <property type="nucleotide sequence ID" value="NZ_QXDF01000001.1"/>
</dbReference>
<keyword evidence="6 7" id="KW-0030">Aminoacyl-tRNA synthetase</keyword>
<evidence type="ECO:0000313" key="10">
    <source>
        <dbReference type="Proteomes" id="UP000266273"/>
    </source>
</evidence>
<dbReference type="PANTHER" id="PTHR43311">
    <property type="entry name" value="GLUTAMATE--TRNA LIGASE"/>
    <property type="match status" value="1"/>
</dbReference>
<comment type="caution">
    <text evidence="9">The sequence shown here is derived from an EMBL/GenBank/DDBJ whole genome shotgun (WGS) entry which is preliminary data.</text>
</comment>
<dbReference type="InterPro" id="IPR014729">
    <property type="entry name" value="Rossmann-like_a/b/a_fold"/>
</dbReference>